<dbReference type="Proteomes" id="UP000515158">
    <property type="component" value="Unplaced"/>
</dbReference>
<dbReference type="GeneID" id="117646587"/>
<name>A0A6P8Z1M0_THRPL</name>
<dbReference type="Pfam" id="PF15348">
    <property type="entry name" value="GEMIN8"/>
    <property type="match status" value="1"/>
</dbReference>
<dbReference type="GO" id="GO:0000387">
    <property type="term" value="P:spliceosomal snRNP assembly"/>
    <property type="evidence" value="ECO:0007669"/>
    <property type="project" value="InterPro"/>
</dbReference>
<dbReference type="PANTHER" id="PTHR16238">
    <property type="entry name" value="GEM-ASSOCIATED PROTEIN 8"/>
    <property type="match status" value="1"/>
</dbReference>
<sequence length="192" mass="22289">MNEKGFNFYWENYYRAYEWQQNSNVSHWKARVKALEVENSLLRDFIHRGLQPTVEHGCVVASPCGVRNSVIKTTETHSNGDEDQEDGVSMYSESEIDEELLAFYEKTIRHKIERKKLQSMEQMSDDCESDAEKVYSMGPISSSHKSKDMALLYGKDAPKILSMELSMQINFDMNHNKSNAQLWPNIPLRLSR</sequence>
<dbReference type="RefSeq" id="XP_034243521.1">
    <property type="nucleotide sequence ID" value="XM_034387630.1"/>
</dbReference>
<proteinExistence type="predicted"/>
<organism evidence="2">
    <name type="scientific">Thrips palmi</name>
    <name type="common">Melon thrips</name>
    <dbReference type="NCBI Taxonomy" id="161013"/>
    <lineage>
        <taxon>Eukaryota</taxon>
        <taxon>Metazoa</taxon>
        <taxon>Ecdysozoa</taxon>
        <taxon>Arthropoda</taxon>
        <taxon>Hexapoda</taxon>
        <taxon>Insecta</taxon>
        <taxon>Pterygota</taxon>
        <taxon>Neoptera</taxon>
        <taxon>Paraneoptera</taxon>
        <taxon>Thysanoptera</taxon>
        <taxon>Terebrantia</taxon>
        <taxon>Thripoidea</taxon>
        <taxon>Thripidae</taxon>
        <taxon>Thrips</taxon>
    </lineage>
</organism>
<dbReference type="OrthoDB" id="5989213at2759"/>
<dbReference type="AlphaFoldDB" id="A0A6P8Z1M0"/>
<dbReference type="KEGG" id="tpal:117646587"/>
<dbReference type="GO" id="GO:0032797">
    <property type="term" value="C:SMN complex"/>
    <property type="evidence" value="ECO:0007669"/>
    <property type="project" value="InterPro"/>
</dbReference>
<evidence type="ECO:0000313" key="1">
    <source>
        <dbReference type="Proteomes" id="UP000515158"/>
    </source>
</evidence>
<accession>A0A6P8Z1M0</accession>
<keyword evidence="1" id="KW-1185">Reference proteome</keyword>
<evidence type="ECO:0000313" key="2">
    <source>
        <dbReference type="RefSeq" id="XP_034243521.1"/>
    </source>
</evidence>
<reference evidence="2" key="1">
    <citation type="submission" date="2025-08" db="UniProtKB">
        <authorList>
            <consortium name="RefSeq"/>
        </authorList>
    </citation>
    <scope>IDENTIFICATION</scope>
    <source>
        <tissue evidence="2">Total insect</tissue>
    </source>
</reference>
<dbReference type="InterPro" id="IPR034754">
    <property type="entry name" value="GEMIN8"/>
</dbReference>
<protein>
    <submittedName>
        <fullName evidence="2">Gem-associated protein 8-like</fullName>
    </submittedName>
</protein>
<dbReference type="InParanoid" id="A0A6P8Z1M0"/>
<dbReference type="PANTHER" id="PTHR16238:SF7">
    <property type="entry name" value="GEM-ASSOCIATED PROTEIN 8"/>
    <property type="match status" value="1"/>
</dbReference>
<gene>
    <name evidence="2" type="primary">LOC117646587</name>
</gene>